<reference evidence="3" key="1">
    <citation type="submission" date="2012-06" db="EMBL/GenBank/DDBJ databases">
        <title>Complete sequence of chromosome of Desulfomonile tiedjei DSM 6799.</title>
        <authorList>
            <person name="Lucas S."/>
            <person name="Copeland A."/>
            <person name="Lapidus A."/>
            <person name="Glavina del Rio T."/>
            <person name="Dalin E."/>
            <person name="Tice H."/>
            <person name="Bruce D."/>
            <person name="Goodwin L."/>
            <person name="Pitluck S."/>
            <person name="Peters L."/>
            <person name="Ovchinnikova G."/>
            <person name="Zeytun A."/>
            <person name="Lu M."/>
            <person name="Kyrpides N."/>
            <person name="Mavromatis K."/>
            <person name="Ivanova N."/>
            <person name="Brettin T."/>
            <person name="Detter J.C."/>
            <person name="Han C."/>
            <person name="Larimer F."/>
            <person name="Land M."/>
            <person name="Hauser L."/>
            <person name="Markowitz V."/>
            <person name="Cheng J.-F."/>
            <person name="Hugenholtz P."/>
            <person name="Woyke T."/>
            <person name="Wu D."/>
            <person name="Spring S."/>
            <person name="Schroeder M."/>
            <person name="Brambilla E."/>
            <person name="Klenk H.-P."/>
            <person name="Eisen J.A."/>
        </authorList>
    </citation>
    <scope>NUCLEOTIDE SEQUENCE [LARGE SCALE GENOMIC DNA]</scope>
    <source>
        <strain evidence="3">ATCC 49306 / DSM 6799 / DCB-1</strain>
    </source>
</reference>
<dbReference type="HOGENOM" id="CLU_2769141_0_0_7"/>
<feature type="transmembrane region" description="Helical" evidence="1">
    <location>
        <begin position="36"/>
        <end position="56"/>
    </location>
</feature>
<sequence length="69" mass="7595">MLTKILGWILFAIGGWMLVSPQAVTGLAQLKWMYKYAFPGEVLIGIVVMVAAYYLIGMAPAKKPDKPSH</sequence>
<dbReference type="KEGG" id="dti:Desti_1895"/>
<dbReference type="Proteomes" id="UP000006055">
    <property type="component" value="Chromosome"/>
</dbReference>
<keyword evidence="3" id="KW-1185">Reference proteome</keyword>
<dbReference type="RefSeq" id="WP_014809748.1">
    <property type="nucleotide sequence ID" value="NC_018025.1"/>
</dbReference>
<keyword evidence="1" id="KW-0812">Transmembrane</keyword>
<dbReference type="OrthoDB" id="2891696at2"/>
<dbReference type="EMBL" id="CP003360">
    <property type="protein sequence ID" value="AFM24603.1"/>
    <property type="molecule type" value="Genomic_DNA"/>
</dbReference>
<keyword evidence="1" id="KW-1133">Transmembrane helix</keyword>
<proteinExistence type="predicted"/>
<name>I4C4W2_DESTA</name>
<gene>
    <name evidence="2" type="ordered locus">Desti_1895</name>
</gene>
<dbReference type="STRING" id="706587.Desti_1895"/>
<evidence type="ECO:0000256" key="1">
    <source>
        <dbReference type="SAM" id="Phobius"/>
    </source>
</evidence>
<keyword evidence="1" id="KW-0472">Membrane</keyword>
<accession>I4C4W2</accession>
<evidence type="ECO:0000313" key="3">
    <source>
        <dbReference type="Proteomes" id="UP000006055"/>
    </source>
</evidence>
<evidence type="ECO:0000313" key="2">
    <source>
        <dbReference type="EMBL" id="AFM24603.1"/>
    </source>
</evidence>
<dbReference type="AlphaFoldDB" id="I4C4W2"/>
<protein>
    <submittedName>
        <fullName evidence="2">Uncharacterized protein</fullName>
    </submittedName>
</protein>
<organism evidence="2 3">
    <name type="scientific">Desulfomonile tiedjei (strain ATCC 49306 / DSM 6799 / DCB-1)</name>
    <dbReference type="NCBI Taxonomy" id="706587"/>
    <lineage>
        <taxon>Bacteria</taxon>
        <taxon>Pseudomonadati</taxon>
        <taxon>Thermodesulfobacteriota</taxon>
        <taxon>Desulfomonilia</taxon>
        <taxon>Desulfomonilales</taxon>
        <taxon>Desulfomonilaceae</taxon>
        <taxon>Desulfomonile</taxon>
    </lineage>
</organism>